<reference evidence="1" key="3">
    <citation type="submission" date="2021-05" db="UniProtKB">
        <authorList>
            <consortium name="EnsemblPlants"/>
        </authorList>
    </citation>
    <scope>IDENTIFICATION</scope>
    <source>
        <strain evidence="1">cv. B73</strain>
    </source>
</reference>
<organism evidence="1 2">
    <name type="scientific">Zea mays</name>
    <name type="common">Maize</name>
    <dbReference type="NCBI Taxonomy" id="4577"/>
    <lineage>
        <taxon>Eukaryota</taxon>
        <taxon>Viridiplantae</taxon>
        <taxon>Streptophyta</taxon>
        <taxon>Embryophyta</taxon>
        <taxon>Tracheophyta</taxon>
        <taxon>Spermatophyta</taxon>
        <taxon>Magnoliopsida</taxon>
        <taxon>Liliopsida</taxon>
        <taxon>Poales</taxon>
        <taxon>Poaceae</taxon>
        <taxon>PACMAD clade</taxon>
        <taxon>Panicoideae</taxon>
        <taxon>Andropogonodae</taxon>
        <taxon>Andropogoneae</taxon>
        <taxon>Tripsacinae</taxon>
        <taxon>Zea</taxon>
    </lineage>
</organism>
<dbReference type="AlphaFoldDB" id="A0A804QDM6"/>
<keyword evidence="2" id="KW-1185">Reference proteome</keyword>
<evidence type="ECO:0000313" key="1">
    <source>
        <dbReference type="EnsemblPlants" id="Zm00001eb326370_P001"/>
    </source>
</evidence>
<dbReference type="Gramene" id="Zm00001eb326370_T001">
    <property type="protein sequence ID" value="Zm00001eb326370_P001"/>
    <property type="gene ID" value="Zm00001eb326370"/>
</dbReference>
<evidence type="ECO:0000313" key="2">
    <source>
        <dbReference type="Proteomes" id="UP000007305"/>
    </source>
</evidence>
<accession>A0A804QDM6</accession>
<sequence>MLGSVDNRLCISGMDYLENQINCGQQVEATSSVDTRTIYQQSMIKLKVPNLPANESVDLLKTRVHICRCAPSSLRNPYNSHAIDQLGSVAQLRNLGSHIHACYHPNQ</sequence>
<dbReference type="InParanoid" id="A0A804QDM6"/>
<reference evidence="1" key="2">
    <citation type="submission" date="2019-07" db="EMBL/GenBank/DDBJ databases">
        <authorList>
            <person name="Seetharam A."/>
            <person name="Woodhouse M."/>
            <person name="Cannon E."/>
        </authorList>
    </citation>
    <scope>NUCLEOTIDE SEQUENCE [LARGE SCALE GENOMIC DNA]</scope>
    <source>
        <strain evidence="1">cv. B73</strain>
    </source>
</reference>
<reference evidence="2" key="1">
    <citation type="submission" date="2015-12" db="EMBL/GenBank/DDBJ databases">
        <title>Update maize B73 reference genome by single molecule sequencing technologies.</title>
        <authorList>
            <consortium name="Maize Genome Sequencing Project"/>
            <person name="Ware D."/>
        </authorList>
    </citation>
    <scope>NUCLEOTIDE SEQUENCE [LARGE SCALE GENOMIC DNA]</scope>
    <source>
        <strain evidence="2">cv. B73</strain>
    </source>
</reference>
<dbReference type="EnsemblPlants" id="Zm00001eb326370_T001">
    <property type="protein sequence ID" value="Zm00001eb326370_P001"/>
    <property type="gene ID" value="Zm00001eb326370"/>
</dbReference>
<name>A0A804QDM6_MAIZE</name>
<protein>
    <submittedName>
        <fullName evidence="1">Uncharacterized protein</fullName>
    </submittedName>
</protein>
<proteinExistence type="predicted"/>
<dbReference type="Proteomes" id="UP000007305">
    <property type="component" value="Chromosome 7"/>
</dbReference>